<evidence type="ECO:0000256" key="1">
    <source>
        <dbReference type="SAM" id="MobiDB-lite"/>
    </source>
</evidence>
<evidence type="ECO:0000313" key="3">
    <source>
        <dbReference type="EMBL" id="GGL88030.1"/>
    </source>
</evidence>
<comment type="caution">
    <text evidence="3">The sequence shown here is derived from an EMBL/GenBank/DDBJ whole genome shotgun (WGS) entry which is preliminary data.</text>
</comment>
<proteinExistence type="predicted"/>
<dbReference type="AlphaFoldDB" id="A0A917SMA3"/>
<accession>A0A917SMA3</accession>
<feature type="compositionally biased region" description="Low complexity" evidence="1">
    <location>
        <begin position="10"/>
        <end position="22"/>
    </location>
</feature>
<feature type="transmembrane region" description="Helical" evidence="2">
    <location>
        <begin position="308"/>
        <end position="333"/>
    </location>
</feature>
<feature type="transmembrane region" description="Helical" evidence="2">
    <location>
        <begin position="340"/>
        <end position="359"/>
    </location>
</feature>
<feature type="transmembrane region" description="Helical" evidence="2">
    <location>
        <begin position="164"/>
        <end position="183"/>
    </location>
</feature>
<feature type="transmembrane region" description="Helical" evidence="2">
    <location>
        <begin position="379"/>
        <end position="400"/>
    </location>
</feature>
<feature type="transmembrane region" description="Helical" evidence="2">
    <location>
        <begin position="252"/>
        <end position="272"/>
    </location>
</feature>
<feature type="transmembrane region" description="Helical" evidence="2">
    <location>
        <begin position="214"/>
        <end position="240"/>
    </location>
</feature>
<evidence type="ECO:0000313" key="4">
    <source>
        <dbReference type="Proteomes" id="UP000655208"/>
    </source>
</evidence>
<feature type="compositionally biased region" description="Basic and acidic residues" evidence="1">
    <location>
        <begin position="38"/>
        <end position="48"/>
    </location>
</feature>
<feature type="transmembrane region" description="Helical" evidence="2">
    <location>
        <begin position="131"/>
        <end position="152"/>
    </location>
</feature>
<dbReference type="EMBL" id="BMNA01000001">
    <property type="protein sequence ID" value="GGL88030.1"/>
    <property type="molecule type" value="Genomic_DNA"/>
</dbReference>
<protein>
    <submittedName>
        <fullName evidence="3">Uncharacterized protein</fullName>
    </submittedName>
</protein>
<reference evidence="3" key="2">
    <citation type="submission" date="2020-09" db="EMBL/GenBank/DDBJ databases">
        <authorList>
            <person name="Sun Q."/>
            <person name="Zhou Y."/>
        </authorList>
    </citation>
    <scope>NUCLEOTIDE SEQUENCE</scope>
    <source>
        <strain evidence="3">CGMCC 4.7308</strain>
    </source>
</reference>
<organism evidence="3 4">
    <name type="scientific">Nakamurella endophytica</name>
    <dbReference type="NCBI Taxonomy" id="1748367"/>
    <lineage>
        <taxon>Bacteria</taxon>
        <taxon>Bacillati</taxon>
        <taxon>Actinomycetota</taxon>
        <taxon>Actinomycetes</taxon>
        <taxon>Nakamurellales</taxon>
        <taxon>Nakamurellaceae</taxon>
        <taxon>Nakamurella</taxon>
    </lineage>
</organism>
<keyword evidence="2" id="KW-1133">Transmembrane helix</keyword>
<dbReference type="RefSeq" id="WP_188939847.1">
    <property type="nucleotide sequence ID" value="NZ_BMNA01000001.1"/>
</dbReference>
<feature type="transmembrane region" description="Helical" evidence="2">
    <location>
        <begin position="407"/>
        <end position="430"/>
    </location>
</feature>
<gene>
    <name evidence="3" type="ORF">GCM10011594_04590</name>
</gene>
<keyword evidence="2" id="KW-0472">Membrane</keyword>
<keyword evidence="2" id="KW-0812">Transmembrane</keyword>
<keyword evidence="4" id="KW-1185">Reference proteome</keyword>
<dbReference type="Proteomes" id="UP000655208">
    <property type="component" value="Unassembled WGS sequence"/>
</dbReference>
<reference evidence="3" key="1">
    <citation type="journal article" date="2014" name="Int. J. Syst. Evol. Microbiol.">
        <title>Complete genome sequence of Corynebacterium casei LMG S-19264T (=DSM 44701T), isolated from a smear-ripened cheese.</title>
        <authorList>
            <consortium name="US DOE Joint Genome Institute (JGI-PGF)"/>
            <person name="Walter F."/>
            <person name="Albersmeier A."/>
            <person name="Kalinowski J."/>
            <person name="Ruckert C."/>
        </authorList>
    </citation>
    <scope>NUCLEOTIDE SEQUENCE</scope>
    <source>
        <strain evidence="3">CGMCC 4.7308</strain>
    </source>
</reference>
<feature type="region of interest" description="Disordered" evidence="1">
    <location>
        <begin position="1"/>
        <end position="48"/>
    </location>
</feature>
<name>A0A917SMA3_9ACTN</name>
<sequence length="476" mass="49180">MTGAPPPAPGAGTPATVAGDPGPDAPVDRVVDGAHPQRRPDRGARPVDRWATAARRQWATAAVFAVALAAYQLRIPGVVRTTLYAEDGREFVGDWLGRAGPWVLFQPYAGYQHVVPRLLALVTRGLAPVSWWPAVLSALAGVTVAATCAAVFRLSARFLALPAARWLVALVPVLVPLAGLEAIGDVANLHWFALYLLPWCLLAGPGSRVAQAGLFLAAAGAALTEVQSVVLAPLVALLVWRRLRGGRWAPGNPAAVAGWALGAAAQLATVLLSRAARPADLHDLLSGVDGYALNAAVSTVAAGDPSRVVAAAGWPAVWALVLVVWAAAAAAAARRPAVRLLLATLVLCSAASWALGFFLNLHAAFDYHRLDPALGLPLVRWGTAAALLLAATVPVAADVVARLRPALALPVSVALAALATVMVIGSAVGVPGETAPSWERQVDRATARCAAGGVRVVPVPTYPAGWRVVLPCSLLR</sequence>
<evidence type="ECO:0000256" key="2">
    <source>
        <dbReference type="SAM" id="Phobius"/>
    </source>
</evidence>